<evidence type="ECO:0000256" key="7">
    <source>
        <dbReference type="ARBA" id="ARBA00031259"/>
    </source>
</evidence>
<evidence type="ECO:0000256" key="9">
    <source>
        <dbReference type="SAM" id="MobiDB-lite"/>
    </source>
</evidence>
<evidence type="ECO:0000256" key="8">
    <source>
        <dbReference type="RuleBase" id="RU364143"/>
    </source>
</evidence>
<evidence type="ECO:0000313" key="10">
    <source>
        <dbReference type="EMBL" id="KAK5109258.1"/>
    </source>
</evidence>
<dbReference type="InterPro" id="IPR038566">
    <property type="entry name" value="Mediator_Med6_sf"/>
</dbReference>
<comment type="subunit">
    <text evidence="8">Component of the Mediator complex.</text>
</comment>
<evidence type="ECO:0000256" key="6">
    <source>
        <dbReference type="ARBA" id="ARBA00023242"/>
    </source>
</evidence>
<comment type="caution">
    <text evidence="10">The sequence shown here is derived from an EMBL/GenBank/DDBJ whole genome shotgun (WGS) entry which is preliminary data.</text>
</comment>
<evidence type="ECO:0000256" key="4">
    <source>
        <dbReference type="ARBA" id="ARBA00023015"/>
    </source>
</evidence>
<comment type="similarity">
    <text evidence="2 8">Belongs to the Mediator complex subunit 6 family.</text>
</comment>
<dbReference type="Gene3D" id="3.10.450.580">
    <property type="entry name" value="Mediator complex, subunit Med6"/>
    <property type="match status" value="1"/>
</dbReference>
<keyword evidence="8" id="KW-0010">Activator</keyword>
<dbReference type="Proteomes" id="UP001310890">
    <property type="component" value="Unassembled WGS sequence"/>
</dbReference>
<evidence type="ECO:0000313" key="11">
    <source>
        <dbReference type="Proteomes" id="UP001310890"/>
    </source>
</evidence>
<keyword evidence="5 8" id="KW-0804">Transcription</keyword>
<feature type="region of interest" description="Disordered" evidence="9">
    <location>
        <begin position="292"/>
        <end position="371"/>
    </location>
</feature>
<dbReference type="EMBL" id="JAVRRL010000068">
    <property type="protein sequence ID" value="KAK5109258.1"/>
    <property type="molecule type" value="Genomic_DNA"/>
</dbReference>
<dbReference type="GO" id="GO:0006357">
    <property type="term" value="P:regulation of transcription by RNA polymerase II"/>
    <property type="evidence" value="ECO:0007669"/>
    <property type="project" value="InterPro"/>
</dbReference>
<gene>
    <name evidence="8" type="primary">MED6</name>
    <name evidence="10" type="ORF">LTR62_007240</name>
</gene>
<accession>A0AAN7TJ49</accession>
<evidence type="ECO:0000256" key="1">
    <source>
        <dbReference type="ARBA" id="ARBA00004123"/>
    </source>
</evidence>
<dbReference type="Pfam" id="PF04934">
    <property type="entry name" value="Med6"/>
    <property type="match status" value="1"/>
</dbReference>
<keyword evidence="4 8" id="KW-0805">Transcription regulation</keyword>
<keyword evidence="6 8" id="KW-0539">Nucleus</keyword>
<dbReference type="GO" id="GO:0016592">
    <property type="term" value="C:mediator complex"/>
    <property type="evidence" value="ECO:0007669"/>
    <property type="project" value="InterPro"/>
</dbReference>
<feature type="compositionally biased region" description="Polar residues" evidence="9">
    <location>
        <begin position="195"/>
        <end position="208"/>
    </location>
</feature>
<evidence type="ECO:0000256" key="3">
    <source>
        <dbReference type="ARBA" id="ARBA00020634"/>
    </source>
</evidence>
<dbReference type="InterPro" id="IPR007018">
    <property type="entry name" value="Mediator_Med6"/>
</dbReference>
<reference evidence="10" key="1">
    <citation type="submission" date="2023-08" db="EMBL/GenBank/DDBJ databases">
        <title>Black Yeasts Isolated from many extreme environments.</title>
        <authorList>
            <person name="Coleine C."/>
            <person name="Stajich J.E."/>
            <person name="Selbmann L."/>
        </authorList>
    </citation>
    <scope>NUCLEOTIDE SEQUENCE</scope>
    <source>
        <strain evidence="10">CCFEE 5401</strain>
    </source>
</reference>
<name>A0AAN7TJ49_9PEZI</name>
<evidence type="ECO:0000256" key="2">
    <source>
        <dbReference type="ARBA" id="ARBA00007526"/>
    </source>
</evidence>
<dbReference type="PANTHER" id="PTHR13104">
    <property type="entry name" value="MED-6-RELATED"/>
    <property type="match status" value="1"/>
</dbReference>
<feature type="region of interest" description="Disordered" evidence="9">
    <location>
        <begin position="181"/>
        <end position="244"/>
    </location>
</feature>
<dbReference type="GO" id="GO:0003712">
    <property type="term" value="F:transcription coregulator activity"/>
    <property type="evidence" value="ECO:0007669"/>
    <property type="project" value="InterPro"/>
</dbReference>
<sequence>MATITAPEALDERPHRRDDVIQWWLDPQAQKPGIEPPYLHMEERFIHRYFSETHFFDHTSNNGILFGQSRSHMPTYQKVHAMGGVEESLRKLKGKQYVITEKPQQVKVSGQAALEPSNVWVLREQERLDVDETETRGTFFIVNENVYKAPSVADVVGNRMLGAIGNLEKMFDRMATLPSFTPATGHTYLPPRTKSAVTGTNSAAGSPSRSREGSLAPGISLTDSQSLRSGSTLPEPSTSNANADNTSILTTRLYIDSLQKSLQYRTEYMDENPLIGEPGHFRFSTSTNAVKKRKADDEAAALAAQKVKEQRESTSRAASPKPTKVPTPPPVFTAAKVEKEGKEKKRRRKSRVPGGTKPSTPTSAVTPAPAG</sequence>
<evidence type="ECO:0000256" key="5">
    <source>
        <dbReference type="ARBA" id="ARBA00023163"/>
    </source>
</evidence>
<dbReference type="AlphaFoldDB" id="A0AAN7TJ49"/>
<comment type="function">
    <text evidence="8">Component of the Mediator complex, a coactivator involved in the regulated transcription of nearly all RNA polymerase II-dependent genes. Mediator functions as a bridge to convey information from gene-specific regulatory proteins to the basal RNA polymerase II transcription machinery. Mediator is recruited to promoters by direct interactions with regulatory proteins and serves as a scaffold for the assembly of a functional preinitiation complex with RNA polymerase II and the general transcription factors.</text>
</comment>
<comment type="subcellular location">
    <subcellularLocation>
        <location evidence="1 8">Nucleus</location>
    </subcellularLocation>
</comment>
<feature type="compositionally biased region" description="Low complexity" evidence="9">
    <location>
        <begin position="356"/>
        <end position="371"/>
    </location>
</feature>
<protein>
    <recommendedName>
        <fullName evidence="3 8">Mediator of RNA polymerase II transcription subunit 6</fullName>
    </recommendedName>
    <alternativeName>
        <fullName evidence="7 8">Mediator complex subunit 6</fullName>
    </alternativeName>
</protein>
<proteinExistence type="inferred from homology"/>
<organism evidence="10 11">
    <name type="scientific">Meristemomyces frigidus</name>
    <dbReference type="NCBI Taxonomy" id="1508187"/>
    <lineage>
        <taxon>Eukaryota</taxon>
        <taxon>Fungi</taxon>
        <taxon>Dikarya</taxon>
        <taxon>Ascomycota</taxon>
        <taxon>Pezizomycotina</taxon>
        <taxon>Dothideomycetes</taxon>
        <taxon>Dothideomycetidae</taxon>
        <taxon>Mycosphaerellales</taxon>
        <taxon>Teratosphaeriaceae</taxon>
        <taxon>Meristemomyces</taxon>
    </lineage>
</organism>
<feature type="compositionally biased region" description="Polar residues" evidence="9">
    <location>
        <begin position="221"/>
        <end position="244"/>
    </location>
</feature>